<feature type="compositionally biased region" description="Polar residues" evidence="4">
    <location>
        <begin position="17"/>
        <end position="28"/>
    </location>
</feature>
<protein>
    <recommendedName>
        <fullName evidence="5">BRCT domain-containing protein</fullName>
    </recommendedName>
</protein>
<evidence type="ECO:0000256" key="4">
    <source>
        <dbReference type="SAM" id="MobiDB-lite"/>
    </source>
</evidence>
<feature type="region of interest" description="Disordered" evidence="4">
    <location>
        <begin position="550"/>
        <end position="598"/>
    </location>
</feature>
<dbReference type="PROSITE" id="PS50172">
    <property type="entry name" value="BRCT"/>
    <property type="match status" value="2"/>
</dbReference>
<dbReference type="CDD" id="cd17745">
    <property type="entry name" value="BRCT_p53bp1_rpt1"/>
    <property type="match status" value="1"/>
</dbReference>
<evidence type="ECO:0000256" key="1">
    <source>
        <dbReference type="ARBA" id="ARBA00004123"/>
    </source>
</evidence>
<keyword evidence="2" id="KW-0227">DNA damage</keyword>
<feature type="compositionally biased region" description="Polar residues" evidence="4">
    <location>
        <begin position="313"/>
        <end position="330"/>
    </location>
</feature>
<organism evidence="6 7">
    <name type="scientific">Tigriopus californicus</name>
    <name type="common">Marine copepod</name>
    <dbReference type="NCBI Taxonomy" id="6832"/>
    <lineage>
        <taxon>Eukaryota</taxon>
        <taxon>Metazoa</taxon>
        <taxon>Ecdysozoa</taxon>
        <taxon>Arthropoda</taxon>
        <taxon>Crustacea</taxon>
        <taxon>Multicrustacea</taxon>
        <taxon>Hexanauplia</taxon>
        <taxon>Copepoda</taxon>
        <taxon>Harpacticoida</taxon>
        <taxon>Harpacticidae</taxon>
        <taxon>Tigriopus</taxon>
    </lineage>
</organism>
<feature type="compositionally biased region" description="Basic and acidic residues" evidence="4">
    <location>
        <begin position="167"/>
        <end position="187"/>
    </location>
</feature>
<proteinExistence type="predicted"/>
<feature type="compositionally biased region" description="Polar residues" evidence="4">
    <location>
        <begin position="833"/>
        <end position="847"/>
    </location>
</feature>
<feature type="compositionally biased region" description="Basic and acidic residues" evidence="4">
    <location>
        <begin position="379"/>
        <end position="388"/>
    </location>
</feature>
<feature type="compositionally biased region" description="Acidic residues" evidence="4">
    <location>
        <begin position="141"/>
        <end position="154"/>
    </location>
</feature>
<dbReference type="PANTHER" id="PTHR15321:SF3">
    <property type="entry name" value="TP53-BINDING PROTEIN 1"/>
    <property type="match status" value="1"/>
</dbReference>
<dbReference type="EMBL" id="VCGU01000010">
    <property type="protein sequence ID" value="TRY68348.1"/>
    <property type="molecule type" value="Genomic_DNA"/>
</dbReference>
<feature type="compositionally biased region" description="Basic and acidic residues" evidence="4">
    <location>
        <begin position="404"/>
        <end position="416"/>
    </location>
</feature>
<evidence type="ECO:0000313" key="6">
    <source>
        <dbReference type="EMBL" id="TRY68348.1"/>
    </source>
</evidence>
<dbReference type="InterPro" id="IPR047249">
    <property type="entry name" value="BRCT_p53bp1-like_rpt1"/>
</dbReference>
<dbReference type="GO" id="GO:0045944">
    <property type="term" value="P:positive regulation of transcription by RNA polymerase II"/>
    <property type="evidence" value="ECO:0007669"/>
    <property type="project" value="TreeGrafter"/>
</dbReference>
<dbReference type="InterPro" id="IPR047252">
    <property type="entry name" value="TP53BP1-like"/>
</dbReference>
<dbReference type="InterPro" id="IPR047250">
    <property type="entry name" value="BRCT_p53bp1-like_rpt2"/>
</dbReference>
<feature type="compositionally biased region" description="Basic residues" evidence="4">
    <location>
        <begin position="454"/>
        <end position="466"/>
    </location>
</feature>
<dbReference type="STRING" id="6832.A0A553NSE8"/>
<dbReference type="SMART" id="SM00292">
    <property type="entry name" value="BRCT"/>
    <property type="match status" value="2"/>
</dbReference>
<evidence type="ECO:0000313" key="7">
    <source>
        <dbReference type="Proteomes" id="UP000318571"/>
    </source>
</evidence>
<reference evidence="6 7" key="1">
    <citation type="journal article" date="2018" name="Nat. Ecol. Evol.">
        <title>Genomic signatures of mitonuclear coevolution across populations of Tigriopus californicus.</title>
        <authorList>
            <person name="Barreto F.S."/>
            <person name="Watson E.T."/>
            <person name="Lima T.G."/>
            <person name="Willett C.S."/>
            <person name="Edmands S."/>
            <person name="Li W."/>
            <person name="Burton R.S."/>
        </authorList>
    </citation>
    <scope>NUCLEOTIDE SEQUENCE [LARGE SCALE GENOMIC DNA]</scope>
    <source>
        <strain evidence="6 7">San Diego</strain>
    </source>
</reference>
<comment type="caution">
    <text evidence="6">The sequence shown here is derived from an EMBL/GenBank/DDBJ whole genome shotgun (WGS) entry which is preliminary data.</text>
</comment>
<dbReference type="InterPro" id="IPR001357">
    <property type="entry name" value="BRCT_dom"/>
</dbReference>
<feature type="compositionally biased region" description="Polar residues" evidence="4">
    <location>
        <begin position="210"/>
        <end position="234"/>
    </location>
</feature>
<name>A0A553NSE8_TIGCA</name>
<feature type="region of interest" description="Disordered" evidence="4">
    <location>
        <begin position="1"/>
        <end position="481"/>
    </location>
</feature>
<feature type="domain" description="BRCT" evidence="5">
    <location>
        <begin position="913"/>
        <end position="1034"/>
    </location>
</feature>
<gene>
    <name evidence="6" type="ORF">TCAL_03055</name>
</gene>
<dbReference type="Pfam" id="PF16589">
    <property type="entry name" value="BRCT_2"/>
    <property type="match status" value="1"/>
</dbReference>
<dbReference type="GO" id="GO:0000077">
    <property type="term" value="P:DNA damage checkpoint signaling"/>
    <property type="evidence" value="ECO:0007669"/>
    <property type="project" value="TreeGrafter"/>
</dbReference>
<dbReference type="AlphaFoldDB" id="A0A553NSE8"/>
<feature type="compositionally biased region" description="Basic and acidic residues" evidence="4">
    <location>
        <begin position="72"/>
        <end position="88"/>
    </location>
</feature>
<feature type="compositionally biased region" description="Polar residues" evidence="4">
    <location>
        <begin position="338"/>
        <end position="348"/>
    </location>
</feature>
<dbReference type="Gene3D" id="3.40.50.10190">
    <property type="entry name" value="BRCT domain"/>
    <property type="match status" value="2"/>
</dbReference>
<keyword evidence="7" id="KW-1185">Reference proteome</keyword>
<dbReference type="PANTHER" id="PTHR15321">
    <property type="entry name" value="TUMOR SUPPRESSOR P53-BINDING PROTEIN 1"/>
    <property type="match status" value="1"/>
</dbReference>
<dbReference type="CDD" id="cd17724">
    <property type="entry name" value="BRCT_p53bp1_rpt2"/>
    <property type="match status" value="1"/>
</dbReference>
<feature type="region of interest" description="Disordered" evidence="4">
    <location>
        <begin position="832"/>
        <end position="854"/>
    </location>
</feature>
<dbReference type="Proteomes" id="UP000318571">
    <property type="component" value="Chromosome 1"/>
</dbReference>
<evidence type="ECO:0000256" key="3">
    <source>
        <dbReference type="ARBA" id="ARBA00023242"/>
    </source>
</evidence>
<dbReference type="Pfam" id="PF18428">
    <property type="entry name" value="BRCT_3"/>
    <property type="match status" value="1"/>
</dbReference>
<feature type="compositionally biased region" description="Low complexity" evidence="4">
    <location>
        <begin position="556"/>
        <end position="585"/>
    </location>
</feature>
<accession>A0A553NSE8</accession>
<dbReference type="GO" id="GO:0042393">
    <property type="term" value="F:histone binding"/>
    <property type="evidence" value="ECO:0007669"/>
    <property type="project" value="TreeGrafter"/>
</dbReference>
<sequence length="1153" mass="126364">MINWSVSRAHPKGRSMAQDQSRLSTSGSGPIMDSTSESPSPTSLSILDSHHAHDATNTTQAIDPTPTMAAHPDAHVAEDPSDLADHARLSPNRPSQSLNLRLDDSLSQSIEEISPDPTSVPHSPPPTSLSHVLQSQNPPDDTIEDEDLFEEDVVPTDLLVGSTPTGPEKRTLDGETDTGHSPEDRPRKVGRWAESSLELEVAPTTHDDSSISVIEPSNQSGNDSVVILHQTSARNPIPDKSPLKLTPLSISPDGRLRDLDSDPIFTGEVRKKSPISIPIKDQSPLKLRPLTISPEDRLRDLDSDPIFTKVAPKTSSSESADSTRPTMTSAESEDSTPIAKSSYQTQSAVGDDEASSSLHGLPSAGSSQLNTPKPYDPSSHSRQEKLDSNHLMGTQSDLSVSPIDAERMKDRMEMIRSARKATSTPGVLRSPRKRPAQRALLTESSEDEKIKARENRRKPKVSSPKKAKSETTVSFKEPQSKSSDAFAMFLGPLSKEEHDEIVSRFHNKVIFDQRLDAIKPEEQLKGLKERMVNSPSFDIGPLRRSRVSDVTQISVHSHSSSTSAASSTGYSADVSSGISSSSGSDVRSKRDRLSTMPEMDIEPHNVMAPLPKSGFLNKKNVEIVQSLATSIPSQSVPSSSLSLPPTPATLKPTLTKSVSDGNPGGSLHLYADCPVFAKFIERMTLINFWPAIVVKHEEDDLWRVQFTDKVEKVLKLQDLIPAVSLVKGHEVNVFLDEKNRGSYQIGKVASFADQTNGVAYLIEFENSGDDETTEEARLVSFDKIFLSTDQTKIIQQALGGPWTLSTASSTGADISLDNIMDSGRRRGAKLGSVLSSPISTPKRTPNRTPRGRKKGGAYIETSAVETEVEDTIRKSTSATFKKKSTRRRILQTTDEDTNDETNGSEAFQHINGKSQSIFKGMKFILTQGTKTSNDNYDTETDETSDLDRSRNDIEEHFDRAEIAELIRQHGGTVLKTFPGAHQSIPKELLVISDRECRTMTYLLGVAYGYPRVNYRWISDSVRERDTLPIKHYSLPVGISSEGGRVIESHSSPLTELFKGLTVLVASTSTQFREDWKPLLTRLGANVYSRAKGKIDAKLAKLDVVVTEPPEPTTLVADAKSKQIPVVTTEWVIQSLINGRILNQDNFLAQTEQK</sequence>
<dbReference type="SUPFAM" id="SSF52113">
    <property type="entry name" value="BRCT domain"/>
    <property type="match status" value="2"/>
</dbReference>
<dbReference type="GO" id="GO:0005634">
    <property type="term" value="C:nucleus"/>
    <property type="evidence" value="ECO:0007669"/>
    <property type="project" value="UniProtKB-SubCell"/>
</dbReference>
<feature type="region of interest" description="Disordered" evidence="4">
    <location>
        <begin position="633"/>
        <end position="657"/>
    </location>
</feature>
<evidence type="ECO:0000259" key="5">
    <source>
        <dbReference type="PROSITE" id="PS50172"/>
    </source>
</evidence>
<dbReference type="CDD" id="cd04508">
    <property type="entry name" value="Tudor_SF"/>
    <property type="match status" value="1"/>
</dbReference>
<comment type="subcellular location">
    <subcellularLocation>
        <location evidence="1">Nucleus</location>
    </subcellularLocation>
</comment>
<feature type="compositionally biased region" description="Polar residues" evidence="4">
    <location>
        <begin position="92"/>
        <end position="111"/>
    </location>
</feature>
<dbReference type="InterPro" id="IPR036420">
    <property type="entry name" value="BRCT_dom_sf"/>
</dbReference>
<dbReference type="OrthoDB" id="6345965at2759"/>
<evidence type="ECO:0000256" key="2">
    <source>
        <dbReference type="ARBA" id="ARBA00022763"/>
    </source>
</evidence>
<feature type="domain" description="BRCT" evidence="5">
    <location>
        <begin position="1052"/>
        <end position="1148"/>
    </location>
</feature>
<feature type="compositionally biased region" description="Low complexity" evidence="4">
    <location>
        <begin position="34"/>
        <end position="45"/>
    </location>
</feature>
<keyword evidence="3" id="KW-0539">Nucleus</keyword>